<dbReference type="InterPro" id="IPR006700">
    <property type="entry name" value="RsmE"/>
</dbReference>
<comment type="function">
    <text evidence="10 12">Specifically methylates the N3 position of the uracil ring of uridine 1498 (m3U1498) in 16S rRNA. Acts on the fully assembled 30S ribosomal subunit.</text>
</comment>
<comment type="similarity">
    <text evidence="2 12">Belongs to the RNA methyltransferase RsmE family.</text>
</comment>
<evidence type="ECO:0000256" key="5">
    <source>
        <dbReference type="ARBA" id="ARBA00022490"/>
    </source>
</evidence>
<reference evidence="14 15" key="1">
    <citation type="submission" date="2019-01" db="EMBL/GenBank/DDBJ databases">
        <authorList>
            <consortium name="Pathogen Informatics"/>
        </authorList>
    </citation>
    <scope>NUCLEOTIDE SEQUENCE [LARGE SCALE GENOMIC DNA]</scope>
    <source>
        <strain evidence="14 15">NCTC10122</strain>
    </source>
</reference>
<dbReference type="Proteomes" id="UP000290942">
    <property type="component" value="Chromosome"/>
</dbReference>
<dbReference type="GO" id="GO:0005737">
    <property type="term" value="C:cytoplasm"/>
    <property type="evidence" value="ECO:0007669"/>
    <property type="project" value="UniProtKB-SubCell"/>
</dbReference>
<evidence type="ECO:0000256" key="3">
    <source>
        <dbReference type="ARBA" id="ARBA00012328"/>
    </source>
</evidence>
<dbReference type="InterPro" id="IPR029028">
    <property type="entry name" value="Alpha/beta_knot_MTases"/>
</dbReference>
<keyword evidence="7 12" id="KW-0489">Methyltransferase</keyword>
<sequence length="233" mass="27072">MHRFFCDNKQNNSFLLDKDLLHHIKVARLENDDFLINYQNQFYKCKLNKETLCADIIEQVNIDNEYQKDLVLAAPIIKPERFEWMIEKATELGVKKIIPMLSQFCNHKYAQNNFSDKKMQRYKAKILSAAEQSFRNVIPEITSVQKFTNIIDFYVEKGYKLYIAHELVSTDNTLDNIETDSVVLIGPEGGFSQSEIDYVASKNYDQIKIISLGKTILRAETAAIKMLSKIKEK</sequence>
<dbReference type="EMBL" id="LR214970">
    <property type="protein sequence ID" value="VEU60834.1"/>
    <property type="molecule type" value="Genomic_DNA"/>
</dbReference>
<protein>
    <recommendedName>
        <fullName evidence="4 12">Ribosomal RNA small subunit methyltransferase E</fullName>
        <ecNumber evidence="3 12">2.1.1.193</ecNumber>
    </recommendedName>
</protein>
<dbReference type="PIRSF" id="PIRSF015601">
    <property type="entry name" value="MTase_slr0722"/>
    <property type="match status" value="1"/>
</dbReference>
<evidence type="ECO:0000259" key="13">
    <source>
        <dbReference type="Pfam" id="PF04452"/>
    </source>
</evidence>
<keyword evidence="8 12" id="KW-0808">Transferase</keyword>
<feature type="domain" description="Ribosomal RNA small subunit methyltransferase E methyltransferase" evidence="13">
    <location>
        <begin position="67"/>
        <end position="230"/>
    </location>
</feature>
<dbReference type="SUPFAM" id="SSF75217">
    <property type="entry name" value="alpha/beta knot"/>
    <property type="match status" value="1"/>
</dbReference>
<dbReference type="EC" id="2.1.1.193" evidence="3 12"/>
<dbReference type="InterPro" id="IPR029026">
    <property type="entry name" value="tRNA_m1G_MTases_N"/>
</dbReference>
<dbReference type="RefSeq" id="WP_129687728.1">
    <property type="nucleotide sequence ID" value="NZ_LR214970.1"/>
</dbReference>
<dbReference type="GO" id="GO:0070475">
    <property type="term" value="P:rRNA base methylation"/>
    <property type="evidence" value="ECO:0007669"/>
    <property type="project" value="TreeGrafter"/>
</dbReference>
<evidence type="ECO:0000256" key="11">
    <source>
        <dbReference type="ARBA" id="ARBA00047944"/>
    </source>
</evidence>
<accession>A0A449A9D8</accession>
<dbReference type="NCBIfam" id="TIGR00046">
    <property type="entry name" value="RsmE family RNA methyltransferase"/>
    <property type="match status" value="1"/>
</dbReference>
<evidence type="ECO:0000256" key="7">
    <source>
        <dbReference type="ARBA" id="ARBA00022603"/>
    </source>
</evidence>
<evidence type="ECO:0000256" key="12">
    <source>
        <dbReference type="PIRNR" id="PIRNR015601"/>
    </source>
</evidence>
<dbReference type="CDD" id="cd18084">
    <property type="entry name" value="RsmE-like"/>
    <property type="match status" value="1"/>
</dbReference>
<keyword evidence="9 12" id="KW-0949">S-adenosyl-L-methionine</keyword>
<keyword evidence="5 12" id="KW-0963">Cytoplasm</keyword>
<dbReference type="InterPro" id="IPR046886">
    <property type="entry name" value="RsmE_MTase_dom"/>
</dbReference>
<dbReference type="Gene3D" id="2.40.240.20">
    <property type="entry name" value="Hypothetical PUA domain-like, domain 1"/>
    <property type="match status" value="1"/>
</dbReference>
<comment type="subcellular location">
    <subcellularLocation>
        <location evidence="1 12">Cytoplasm</location>
    </subcellularLocation>
</comment>
<evidence type="ECO:0000256" key="6">
    <source>
        <dbReference type="ARBA" id="ARBA00022552"/>
    </source>
</evidence>
<dbReference type="PANTHER" id="PTHR30027">
    <property type="entry name" value="RIBOSOMAL RNA SMALL SUBUNIT METHYLTRANSFERASE E"/>
    <property type="match status" value="1"/>
</dbReference>
<evidence type="ECO:0000256" key="9">
    <source>
        <dbReference type="ARBA" id="ARBA00022691"/>
    </source>
</evidence>
<organism evidence="14 15">
    <name type="scientific">Mycoplasmopsis bovigenitalium</name>
    <dbReference type="NCBI Taxonomy" id="2112"/>
    <lineage>
        <taxon>Bacteria</taxon>
        <taxon>Bacillati</taxon>
        <taxon>Mycoplasmatota</taxon>
        <taxon>Mycoplasmoidales</taxon>
        <taxon>Metamycoplasmataceae</taxon>
        <taxon>Mycoplasmopsis</taxon>
    </lineage>
</organism>
<keyword evidence="6 12" id="KW-0698">rRNA processing</keyword>
<dbReference type="Gene3D" id="3.40.1280.10">
    <property type="match status" value="1"/>
</dbReference>
<dbReference type="Pfam" id="PF04452">
    <property type="entry name" value="Methyltrans_RNA"/>
    <property type="match status" value="1"/>
</dbReference>
<evidence type="ECO:0000256" key="10">
    <source>
        <dbReference type="ARBA" id="ARBA00025699"/>
    </source>
</evidence>
<comment type="catalytic activity">
    <reaction evidence="11 12">
        <text>uridine(1498) in 16S rRNA + S-adenosyl-L-methionine = N(3)-methyluridine(1498) in 16S rRNA + S-adenosyl-L-homocysteine + H(+)</text>
        <dbReference type="Rhea" id="RHEA:42920"/>
        <dbReference type="Rhea" id="RHEA-COMP:10283"/>
        <dbReference type="Rhea" id="RHEA-COMP:10284"/>
        <dbReference type="ChEBI" id="CHEBI:15378"/>
        <dbReference type="ChEBI" id="CHEBI:57856"/>
        <dbReference type="ChEBI" id="CHEBI:59789"/>
        <dbReference type="ChEBI" id="CHEBI:65315"/>
        <dbReference type="ChEBI" id="CHEBI:74502"/>
        <dbReference type="EC" id="2.1.1.193"/>
    </reaction>
</comment>
<evidence type="ECO:0000256" key="2">
    <source>
        <dbReference type="ARBA" id="ARBA00005528"/>
    </source>
</evidence>
<evidence type="ECO:0000256" key="1">
    <source>
        <dbReference type="ARBA" id="ARBA00004496"/>
    </source>
</evidence>
<evidence type="ECO:0000256" key="4">
    <source>
        <dbReference type="ARBA" id="ARBA00013673"/>
    </source>
</evidence>
<name>A0A449A9D8_9BACT</name>
<proteinExistence type="inferred from homology"/>
<evidence type="ECO:0000256" key="8">
    <source>
        <dbReference type="ARBA" id="ARBA00022679"/>
    </source>
</evidence>
<gene>
    <name evidence="14" type="primary">rsmE</name>
    <name evidence="14" type="ORF">NCTC10122_00437</name>
</gene>
<dbReference type="AlphaFoldDB" id="A0A449A9D8"/>
<evidence type="ECO:0000313" key="14">
    <source>
        <dbReference type="EMBL" id="VEU60834.1"/>
    </source>
</evidence>
<dbReference type="NCBIfam" id="NF008701">
    <property type="entry name" value="PRK11713.5-5"/>
    <property type="match status" value="1"/>
</dbReference>
<dbReference type="PANTHER" id="PTHR30027:SF3">
    <property type="entry name" value="16S RRNA (URACIL(1498)-N(3))-METHYLTRANSFERASE"/>
    <property type="match status" value="1"/>
</dbReference>
<evidence type="ECO:0000313" key="15">
    <source>
        <dbReference type="Proteomes" id="UP000290942"/>
    </source>
</evidence>
<dbReference type="GO" id="GO:0070042">
    <property type="term" value="F:rRNA (uridine-N3-)-methyltransferase activity"/>
    <property type="evidence" value="ECO:0007669"/>
    <property type="project" value="TreeGrafter"/>
</dbReference>